<proteinExistence type="predicted"/>
<dbReference type="WBParaSite" id="Hba_11509">
    <property type="protein sequence ID" value="Hba_11509"/>
    <property type="gene ID" value="Hba_11509"/>
</dbReference>
<sequence length="101" mass="11239">MYKNSYNTNPSRRQVAEMGFLEPGLCLSAQLPALLRERRGIILDASEAFGTQLLNCFRSFLALRCLLTLMGHAFLRASKALRKPLATSGWTRPELPSGNGR</sequence>
<protein>
    <submittedName>
        <fullName evidence="2">Uncharacterized protein</fullName>
    </submittedName>
</protein>
<name>A0A1I7X213_HETBA</name>
<keyword evidence="1" id="KW-1185">Reference proteome</keyword>
<dbReference type="AlphaFoldDB" id="A0A1I7X213"/>
<accession>A0A1I7X213</accession>
<dbReference type="Proteomes" id="UP000095283">
    <property type="component" value="Unplaced"/>
</dbReference>
<reference evidence="2" key="1">
    <citation type="submission" date="2016-11" db="UniProtKB">
        <authorList>
            <consortium name="WormBaseParasite"/>
        </authorList>
    </citation>
    <scope>IDENTIFICATION</scope>
</reference>
<evidence type="ECO:0000313" key="1">
    <source>
        <dbReference type="Proteomes" id="UP000095283"/>
    </source>
</evidence>
<evidence type="ECO:0000313" key="2">
    <source>
        <dbReference type="WBParaSite" id="Hba_11509"/>
    </source>
</evidence>
<organism evidence="1 2">
    <name type="scientific">Heterorhabditis bacteriophora</name>
    <name type="common">Entomopathogenic nematode worm</name>
    <dbReference type="NCBI Taxonomy" id="37862"/>
    <lineage>
        <taxon>Eukaryota</taxon>
        <taxon>Metazoa</taxon>
        <taxon>Ecdysozoa</taxon>
        <taxon>Nematoda</taxon>
        <taxon>Chromadorea</taxon>
        <taxon>Rhabditida</taxon>
        <taxon>Rhabditina</taxon>
        <taxon>Rhabditomorpha</taxon>
        <taxon>Strongyloidea</taxon>
        <taxon>Heterorhabditidae</taxon>
        <taxon>Heterorhabditis</taxon>
    </lineage>
</organism>